<name>A0A5N0V326_9PSEU</name>
<evidence type="ECO:0000313" key="5">
    <source>
        <dbReference type="EMBL" id="KAA9159614.1"/>
    </source>
</evidence>
<proteinExistence type="inferred from homology"/>
<dbReference type="InterPro" id="IPR000653">
    <property type="entry name" value="DegT/StrS_aminotransferase"/>
</dbReference>
<comment type="cofactor">
    <cofactor evidence="1">
        <name>pyridoxal 5'-phosphate</name>
        <dbReference type="ChEBI" id="CHEBI:597326"/>
    </cofactor>
</comment>
<dbReference type="InterPro" id="IPR015422">
    <property type="entry name" value="PyrdxlP-dep_Trfase_small"/>
</dbReference>
<feature type="compositionally biased region" description="Basic and acidic residues" evidence="4">
    <location>
        <begin position="29"/>
        <end position="39"/>
    </location>
</feature>
<dbReference type="OrthoDB" id="5342089at2"/>
<dbReference type="Proteomes" id="UP000319769">
    <property type="component" value="Unassembled WGS sequence"/>
</dbReference>
<dbReference type="Gene3D" id="3.90.1150.10">
    <property type="entry name" value="Aspartate Aminotransferase, domain 1"/>
    <property type="match status" value="1"/>
</dbReference>
<evidence type="ECO:0000256" key="3">
    <source>
        <dbReference type="RuleBase" id="RU004508"/>
    </source>
</evidence>
<dbReference type="InterPro" id="IPR015424">
    <property type="entry name" value="PyrdxlP-dep_Trfase"/>
</dbReference>
<feature type="region of interest" description="Disordered" evidence="4">
    <location>
        <begin position="24"/>
        <end position="101"/>
    </location>
</feature>
<gene>
    <name evidence="5" type="ORF">FPZ12_019795</name>
</gene>
<evidence type="ECO:0000313" key="6">
    <source>
        <dbReference type="Proteomes" id="UP000319769"/>
    </source>
</evidence>
<dbReference type="SUPFAM" id="SSF53383">
    <property type="entry name" value="PLP-dependent transferases"/>
    <property type="match status" value="1"/>
</dbReference>
<evidence type="ECO:0000256" key="4">
    <source>
        <dbReference type="SAM" id="MobiDB-lite"/>
    </source>
</evidence>
<dbReference type="GO" id="GO:0030170">
    <property type="term" value="F:pyridoxal phosphate binding"/>
    <property type="evidence" value="ECO:0007669"/>
    <property type="project" value="TreeGrafter"/>
</dbReference>
<dbReference type="AlphaFoldDB" id="A0A5N0V326"/>
<keyword evidence="5" id="KW-0032">Aminotransferase</keyword>
<dbReference type="InterPro" id="IPR015421">
    <property type="entry name" value="PyrdxlP-dep_Trfase_major"/>
</dbReference>
<evidence type="ECO:0000256" key="1">
    <source>
        <dbReference type="ARBA" id="ARBA00001933"/>
    </source>
</evidence>
<keyword evidence="6" id="KW-1185">Reference proteome</keyword>
<protein>
    <submittedName>
        <fullName evidence="5">DegT/DnrJ/EryC1/StrS family aminotransferase</fullName>
    </submittedName>
</protein>
<dbReference type="GO" id="GO:0017000">
    <property type="term" value="P:antibiotic biosynthetic process"/>
    <property type="evidence" value="ECO:0007669"/>
    <property type="project" value="UniProtKB-KW"/>
</dbReference>
<dbReference type="PANTHER" id="PTHR30244">
    <property type="entry name" value="TRANSAMINASE"/>
    <property type="match status" value="1"/>
</dbReference>
<dbReference type="EMBL" id="VMNW02000028">
    <property type="protein sequence ID" value="KAA9159614.1"/>
    <property type="molecule type" value="Genomic_DNA"/>
</dbReference>
<sequence>MPEDPGEPRFRGLHARDRLFHRRLLSAGLERKPHHEPPPRRRNRVAAQHGLPPGAVADRAGAERARRVQRDRRRHRDGLRGADRQGGAQGAPAAAGNPPVSALALFGGTPVAPKGIDENWPEVTETDIAAVTDTLRSGRLSWMNDDQVRELEREWAGYTGTAHCLAVNSGTAALHAAVAAAGIGPGDEVIVPALSFLASATCVLHHQGIPVFADVDPVTFTLDPSDVEHRISRRTKAIIAVHLHGLPADMAAVSEIARRHGLVVIEDAAQAHGATVDGVRAGALGDLGAFSIMAGKNLATAGEGGLLTTNDTGLRNRADAVKMFGETIDPDGHRDYHAHTLGWNYRFSSILAAFTRSQLARLDTYIDETRAGANRLTGTLSELPGVLPPVVPDGRTHVYHHFRVRFDPAQAGLDVAPGPFRRVVGEALTAEGIPVIGYQNRPLPGQRLFAERVGYGRGCPWTCGHTARTVEYRPEEYTSTLAVISGSLLVGSRLCPASFRDPAAISAYEDAFVKVFGRLGELAAYARTIDYAEPWEDGDRLW</sequence>
<dbReference type="Pfam" id="PF01041">
    <property type="entry name" value="DegT_DnrJ_EryC1"/>
    <property type="match status" value="1"/>
</dbReference>
<keyword evidence="3" id="KW-0663">Pyridoxal phosphate</keyword>
<organism evidence="5 6">
    <name type="scientific">Amycolatopsis acidicola</name>
    <dbReference type="NCBI Taxonomy" id="2596893"/>
    <lineage>
        <taxon>Bacteria</taxon>
        <taxon>Bacillati</taxon>
        <taxon>Actinomycetota</taxon>
        <taxon>Actinomycetes</taxon>
        <taxon>Pseudonocardiales</taxon>
        <taxon>Pseudonocardiaceae</taxon>
        <taxon>Amycolatopsis</taxon>
    </lineage>
</organism>
<keyword evidence="5" id="KW-0808">Transferase</keyword>
<comment type="similarity">
    <text evidence="3">Belongs to the DegT/DnrJ/EryC1 family.</text>
</comment>
<dbReference type="PANTHER" id="PTHR30244:SF34">
    <property type="entry name" value="DTDP-4-AMINO-4,6-DIDEOXYGALACTOSE TRANSAMINASE"/>
    <property type="match status" value="1"/>
</dbReference>
<evidence type="ECO:0000256" key="2">
    <source>
        <dbReference type="ARBA" id="ARBA00023194"/>
    </source>
</evidence>
<accession>A0A5N0V326</accession>
<dbReference type="GO" id="GO:0008483">
    <property type="term" value="F:transaminase activity"/>
    <property type="evidence" value="ECO:0007669"/>
    <property type="project" value="UniProtKB-KW"/>
</dbReference>
<dbReference type="GO" id="GO:0000271">
    <property type="term" value="P:polysaccharide biosynthetic process"/>
    <property type="evidence" value="ECO:0007669"/>
    <property type="project" value="TreeGrafter"/>
</dbReference>
<comment type="caution">
    <text evidence="5">The sequence shown here is derived from an EMBL/GenBank/DDBJ whole genome shotgun (WGS) entry which is preliminary data.</text>
</comment>
<dbReference type="Gene3D" id="3.40.640.10">
    <property type="entry name" value="Type I PLP-dependent aspartate aminotransferase-like (Major domain)"/>
    <property type="match status" value="1"/>
</dbReference>
<dbReference type="CDD" id="cd00616">
    <property type="entry name" value="AHBA_syn"/>
    <property type="match status" value="1"/>
</dbReference>
<keyword evidence="2" id="KW-0045">Antibiotic biosynthesis</keyword>
<reference evidence="5" key="1">
    <citation type="submission" date="2019-09" db="EMBL/GenBank/DDBJ databases">
        <authorList>
            <person name="Teo W.F.A."/>
            <person name="Duangmal K."/>
        </authorList>
    </citation>
    <scope>NUCLEOTIDE SEQUENCE [LARGE SCALE GENOMIC DNA]</scope>
    <source>
        <strain evidence="5">K81G1</strain>
    </source>
</reference>